<evidence type="ECO:0000313" key="1">
    <source>
        <dbReference type="EMBL" id="MEQ2171853.1"/>
    </source>
</evidence>
<organism evidence="1 2">
    <name type="scientific">Goodea atripinnis</name>
    <dbReference type="NCBI Taxonomy" id="208336"/>
    <lineage>
        <taxon>Eukaryota</taxon>
        <taxon>Metazoa</taxon>
        <taxon>Chordata</taxon>
        <taxon>Craniata</taxon>
        <taxon>Vertebrata</taxon>
        <taxon>Euteleostomi</taxon>
        <taxon>Actinopterygii</taxon>
        <taxon>Neopterygii</taxon>
        <taxon>Teleostei</taxon>
        <taxon>Neoteleostei</taxon>
        <taxon>Acanthomorphata</taxon>
        <taxon>Ovalentaria</taxon>
        <taxon>Atherinomorphae</taxon>
        <taxon>Cyprinodontiformes</taxon>
        <taxon>Goodeidae</taxon>
        <taxon>Goodea</taxon>
    </lineage>
</organism>
<evidence type="ECO:0000313" key="2">
    <source>
        <dbReference type="Proteomes" id="UP001476798"/>
    </source>
</evidence>
<dbReference type="Proteomes" id="UP001476798">
    <property type="component" value="Unassembled WGS sequence"/>
</dbReference>
<name>A0ABV0NMU6_9TELE</name>
<keyword evidence="2" id="KW-1185">Reference proteome</keyword>
<gene>
    <name evidence="1" type="ORF">GOODEAATRI_014816</name>
</gene>
<proteinExistence type="predicted"/>
<accession>A0ABV0NMU6</accession>
<comment type="caution">
    <text evidence="1">The sequence shown here is derived from an EMBL/GenBank/DDBJ whole genome shotgun (WGS) entry which is preliminary data.</text>
</comment>
<sequence>MDACQKHLMLPWMKAFGGRGRDRDRSRSCATFFLNADVVGFWERDCFRVPAWEERLMRPAEGRRGSDRDVQTDKLTLFFCEISSHFPSNTHKHPELRVRLRP</sequence>
<protein>
    <submittedName>
        <fullName evidence="1">Uncharacterized protein</fullName>
    </submittedName>
</protein>
<dbReference type="EMBL" id="JAHRIO010041044">
    <property type="protein sequence ID" value="MEQ2171853.1"/>
    <property type="molecule type" value="Genomic_DNA"/>
</dbReference>
<reference evidence="1 2" key="1">
    <citation type="submission" date="2021-06" db="EMBL/GenBank/DDBJ databases">
        <authorList>
            <person name="Palmer J.M."/>
        </authorList>
    </citation>
    <scope>NUCLEOTIDE SEQUENCE [LARGE SCALE GENOMIC DNA]</scope>
    <source>
        <strain evidence="1 2">GA_2019</strain>
        <tissue evidence="1">Muscle</tissue>
    </source>
</reference>